<accession>A0ABT3G2S4</accession>
<evidence type="ECO:0000256" key="1">
    <source>
        <dbReference type="ARBA" id="ARBA00022857"/>
    </source>
</evidence>
<dbReference type="EMBL" id="JAPDDR010000005">
    <property type="protein sequence ID" value="MCW1914130.1"/>
    <property type="molecule type" value="Genomic_DNA"/>
</dbReference>
<name>A0ABT3G2S4_9BACT</name>
<proteinExistence type="predicted"/>
<comment type="caution">
    <text evidence="3">The sequence shown here is derived from an EMBL/GenBank/DDBJ whole genome shotgun (WGS) entry which is preliminary data.</text>
</comment>
<evidence type="ECO:0000313" key="4">
    <source>
        <dbReference type="Proteomes" id="UP001165653"/>
    </source>
</evidence>
<protein>
    <submittedName>
        <fullName evidence="3">SDR family oxidoreductase</fullName>
    </submittedName>
</protein>
<dbReference type="InterPro" id="IPR036291">
    <property type="entry name" value="NAD(P)-bd_dom_sf"/>
</dbReference>
<keyword evidence="4" id="KW-1185">Reference proteome</keyword>
<gene>
    <name evidence="3" type="ORF">OJ996_11120</name>
</gene>
<dbReference type="InterPro" id="IPR016040">
    <property type="entry name" value="NAD(P)-bd_dom"/>
</dbReference>
<feature type="domain" description="NAD(P)-binding" evidence="2">
    <location>
        <begin position="20"/>
        <end position="185"/>
    </location>
</feature>
<evidence type="ECO:0000313" key="3">
    <source>
        <dbReference type="EMBL" id="MCW1914130.1"/>
    </source>
</evidence>
<organism evidence="3 4">
    <name type="scientific">Luteolibacter rhizosphaerae</name>
    <dbReference type="NCBI Taxonomy" id="2989719"/>
    <lineage>
        <taxon>Bacteria</taxon>
        <taxon>Pseudomonadati</taxon>
        <taxon>Verrucomicrobiota</taxon>
        <taxon>Verrucomicrobiia</taxon>
        <taxon>Verrucomicrobiales</taxon>
        <taxon>Verrucomicrobiaceae</taxon>
        <taxon>Luteolibacter</taxon>
    </lineage>
</organism>
<dbReference type="Pfam" id="PF13460">
    <property type="entry name" value="NAD_binding_10"/>
    <property type="match status" value="1"/>
</dbReference>
<dbReference type="InterPro" id="IPR051164">
    <property type="entry name" value="NmrA-like_oxidored"/>
</dbReference>
<sequence>MSTNNNASGSDRILKIVVIGGTGLIGKKVVRSLLDLGHNAIAASPSTGVNTISGEGLAEAMAGADVVVDVANAPFFENQAVLEFFQIAGKNIVAAETAAGVKHHVALSVVGTDRLPDSGYFLAKLEQEKGIKEGGIPFTIVRATQFFEFVGAIAQAATREDVVRVSPALFQPIAADDVAAAVVDAALGAPLNGISEVAGPEKIGLAALVRRHLEATGDKREVIEDLQAGYFGTFVDDTSLTPGANPRLGSIRYDEWLSQALAAR</sequence>
<keyword evidence="1" id="KW-0521">NADP</keyword>
<dbReference type="Proteomes" id="UP001165653">
    <property type="component" value="Unassembled WGS sequence"/>
</dbReference>
<dbReference type="Gene3D" id="3.40.50.720">
    <property type="entry name" value="NAD(P)-binding Rossmann-like Domain"/>
    <property type="match status" value="1"/>
</dbReference>
<dbReference type="PANTHER" id="PTHR42748">
    <property type="entry name" value="NITROGEN METABOLITE REPRESSION PROTEIN NMRA FAMILY MEMBER"/>
    <property type="match status" value="1"/>
</dbReference>
<evidence type="ECO:0000259" key="2">
    <source>
        <dbReference type="Pfam" id="PF13460"/>
    </source>
</evidence>
<dbReference type="SUPFAM" id="SSF51735">
    <property type="entry name" value="NAD(P)-binding Rossmann-fold domains"/>
    <property type="match status" value="1"/>
</dbReference>
<dbReference type="PANTHER" id="PTHR42748:SF3">
    <property type="entry name" value="BLL4366 PROTEIN"/>
    <property type="match status" value="1"/>
</dbReference>
<reference evidence="3" key="1">
    <citation type="submission" date="2022-10" db="EMBL/GenBank/DDBJ databases">
        <title>Luteolibacter sp. GHJ8, whole genome shotgun sequencing project.</title>
        <authorList>
            <person name="Zhao G."/>
            <person name="Shen L."/>
        </authorList>
    </citation>
    <scope>NUCLEOTIDE SEQUENCE</scope>
    <source>
        <strain evidence="3">GHJ8</strain>
    </source>
</reference>